<dbReference type="AlphaFoldDB" id="A0A2P7RZL2"/>
<sequence length="125" mass="13559">MRAHAREWTIGAALLAGSVGILLFLMLRFDSPVVKSERVEGTIVSVAMIPQKSYGEPTSAISYQYIVSLGDNETVVAADQISRPHPAGSSVKIERRTRANGTVTFHIVPSDCVAPECVVPFNQQF</sequence>
<accession>A0A2P7RZL2</accession>
<organism evidence="2 3">
    <name type="scientific">Pseudaminobacter soli</name>
    <name type="common">ex Li et al. 2025</name>
    <dbReference type="NCBI Taxonomy" id="1295366"/>
    <lineage>
        <taxon>Bacteria</taxon>
        <taxon>Pseudomonadati</taxon>
        <taxon>Pseudomonadota</taxon>
        <taxon>Alphaproteobacteria</taxon>
        <taxon>Hyphomicrobiales</taxon>
        <taxon>Phyllobacteriaceae</taxon>
        <taxon>Pseudaminobacter</taxon>
    </lineage>
</organism>
<dbReference type="Proteomes" id="UP000240653">
    <property type="component" value="Unassembled WGS sequence"/>
</dbReference>
<reference evidence="2 3" key="1">
    <citation type="submission" date="2018-03" db="EMBL/GenBank/DDBJ databases">
        <title>The draft genome of Mesorhizobium soli JCM 19897.</title>
        <authorList>
            <person name="Li L."/>
            <person name="Liu L."/>
            <person name="Liang L."/>
            <person name="Wang T."/>
            <person name="Zhang X."/>
        </authorList>
    </citation>
    <scope>NUCLEOTIDE SEQUENCE [LARGE SCALE GENOMIC DNA]</scope>
    <source>
        <strain evidence="2 3">JCM 19897</strain>
    </source>
</reference>
<keyword evidence="3" id="KW-1185">Reference proteome</keyword>
<keyword evidence="1" id="KW-1133">Transmembrane helix</keyword>
<dbReference type="EMBL" id="PXYL01000023">
    <property type="protein sequence ID" value="PSJ55622.1"/>
    <property type="molecule type" value="Genomic_DNA"/>
</dbReference>
<evidence type="ECO:0000313" key="2">
    <source>
        <dbReference type="EMBL" id="PSJ55622.1"/>
    </source>
</evidence>
<comment type="caution">
    <text evidence="2">The sequence shown here is derived from an EMBL/GenBank/DDBJ whole genome shotgun (WGS) entry which is preliminary data.</text>
</comment>
<keyword evidence="1" id="KW-0812">Transmembrane</keyword>
<evidence type="ECO:0000256" key="1">
    <source>
        <dbReference type="SAM" id="Phobius"/>
    </source>
</evidence>
<keyword evidence="1" id="KW-0472">Membrane</keyword>
<protein>
    <submittedName>
        <fullName evidence="2">Uncharacterized protein</fullName>
    </submittedName>
</protein>
<name>A0A2P7RZL2_9HYPH</name>
<proteinExistence type="predicted"/>
<evidence type="ECO:0000313" key="3">
    <source>
        <dbReference type="Proteomes" id="UP000240653"/>
    </source>
</evidence>
<feature type="transmembrane region" description="Helical" evidence="1">
    <location>
        <begin position="12"/>
        <end position="29"/>
    </location>
</feature>
<gene>
    <name evidence="2" type="ORF">C7I85_26600</name>
</gene>